<dbReference type="EMBL" id="BOOR01000037">
    <property type="protein sequence ID" value="GII56639.1"/>
    <property type="molecule type" value="Genomic_DNA"/>
</dbReference>
<reference evidence="1" key="1">
    <citation type="submission" date="2021-01" db="EMBL/GenBank/DDBJ databases">
        <title>Whole genome shotgun sequence of Planotetraspora thailandica NBRC 104271.</title>
        <authorList>
            <person name="Komaki H."/>
            <person name="Tamura T."/>
        </authorList>
    </citation>
    <scope>NUCLEOTIDE SEQUENCE</scope>
    <source>
        <strain evidence="1">NBRC 104271</strain>
    </source>
</reference>
<gene>
    <name evidence="1" type="ORF">Pth03_50280</name>
</gene>
<dbReference type="Proteomes" id="UP000605992">
    <property type="component" value="Unassembled WGS sequence"/>
</dbReference>
<comment type="caution">
    <text evidence="1">The sequence shown here is derived from an EMBL/GenBank/DDBJ whole genome shotgun (WGS) entry which is preliminary data.</text>
</comment>
<accession>A0A8J3V9M5</accession>
<organism evidence="1 2">
    <name type="scientific">Planotetraspora thailandica</name>
    <dbReference type="NCBI Taxonomy" id="487172"/>
    <lineage>
        <taxon>Bacteria</taxon>
        <taxon>Bacillati</taxon>
        <taxon>Actinomycetota</taxon>
        <taxon>Actinomycetes</taxon>
        <taxon>Streptosporangiales</taxon>
        <taxon>Streptosporangiaceae</taxon>
        <taxon>Planotetraspora</taxon>
    </lineage>
</organism>
<evidence type="ECO:0000313" key="2">
    <source>
        <dbReference type="Proteomes" id="UP000605992"/>
    </source>
</evidence>
<protein>
    <submittedName>
        <fullName evidence="1">Uncharacterized protein</fullName>
    </submittedName>
</protein>
<name>A0A8J3V9M5_9ACTN</name>
<sequence>MHRVSNRTIAGGMTDKRDARVALLEKGAATRREALDLERRACSAPEAEHRIRAFFQVLGQAAHVAEPYEGFLNSLSRRIGLLTGLGAAR</sequence>
<evidence type="ECO:0000313" key="1">
    <source>
        <dbReference type="EMBL" id="GII56639.1"/>
    </source>
</evidence>
<keyword evidence="2" id="KW-1185">Reference proteome</keyword>
<proteinExistence type="predicted"/>
<dbReference type="AlphaFoldDB" id="A0A8J3V9M5"/>